<evidence type="ECO:0000313" key="2">
    <source>
        <dbReference type="EMBL" id="GJT60501.1"/>
    </source>
</evidence>
<dbReference type="Proteomes" id="UP001151760">
    <property type="component" value="Unassembled WGS sequence"/>
</dbReference>
<keyword evidence="3" id="KW-1185">Reference proteome</keyword>
<evidence type="ECO:0000256" key="1">
    <source>
        <dbReference type="SAM" id="MobiDB-lite"/>
    </source>
</evidence>
<sequence>MGIHDFLCLPEWTGAEVQEEPHLDIRPTLQRFPFYCTPPAVADAVIPNLTPEDLAVGTPSAKILAKAEASQKRKASTSCATSSHVAKCTSDGDDNACVKILLVTPLRSIVVIPSSRNQGRSFTAPAAEGPNTRDSRGKGIMADDVAASSVGVSRPRPSSGPVPSFRDVSGDAIHADFFPFSTGPYYATYPHDVVAGNCEFTREEWDAPYRPTFGVLTREVFKDPAICKTIIGREG</sequence>
<reference evidence="2" key="2">
    <citation type="submission" date="2022-01" db="EMBL/GenBank/DDBJ databases">
        <authorList>
            <person name="Yamashiro T."/>
            <person name="Shiraishi A."/>
            <person name="Satake H."/>
            <person name="Nakayama K."/>
        </authorList>
    </citation>
    <scope>NUCLEOTIDE SEQUENCE</scope>
</reference>
<accession>A0ABQ5FAQ5</accession>
<reference evidence="2" key="1">
    <citation type="journal article" date="2022" name="Int. J. Mol. Sci.">
        <title>Draft Genome of Tanacetum Coccineum: Genomic Comparison of Closely Related Tanacetum-Family Plants.</title>
        <authorList>
            <person name="Yamashiro T."/>
            <person name="Shiraishi A."/>
            <person name="Nakayama K."/>
            <person name="Satake H."/>
        </authorList>
    </citation>
    <scope>NUCLEOTIDE SEQUENCE</scope>
</reference>
<feature type="region of interest" description="Disordered" evidence="1">
    <location>
        <begin position="119"/>
        <end position="140"/>
    </location>
</feature>
<evidence type="ECO:0000313" key="3">
    <source>
        <dbReference type="Proteomes" id="UP001151760"/>
    </source>
</evidence>
<protein>
    <submittedName>
        <fullName evidence="2">Uncharacterized protein</fullName>
    </submittedName>
</protein>
<comment type="caution">
    <text evidence="2">The sequence shown here is derived from an EMBL/GenBank/DDBJ whole genome shotgun (WGS) entry which is preliminary data.</text>
</comment>
<organism evidence="2 3">
    <name type="scientific">Tanacetum coccineum</name>
    <dbReference type="NCBI Taxonomy" id="301880"/>
    <lineage>
        <taxon>Eukaryota</taxon>
        <taxon>Viridiplantae</taxon>
        <taxon>Streptophyta</taxon>
        <taxon>Embryophyta</taxon>
        <taxon>Tracheophyta</taxon>
        <taxon>Spermatophyta</taxon>
        <taxon>Magnoliopsida</taxon>
        <taxon>eudicotyledons</taxon>
        <taxon>Gunneridae</taxon>
        <taxon>Pentapetalae</taxon>
        <taxon>asterids</taxon>
        <taxon>campanulids</taxon>
        <taxon>Asterales</taxon>
        <taxon>Asteraceae</taxon>
        <taxon>Asteroideae</taxon>
        <taxon>Anthemideae</taxon>
        <taxon>Anthemidinae</taxon>
        <taxon>Tanacetum</taxon>
    </lineage>
</organism>
<name>A0ABQ5FAQ5_9ASTR</name>
<proteinExistence type="predicted"/>
<gene>
    <name evidence="2" type="ORF">Tco_1004034</name>
</gene>
<dbReference type="EMBL" id="BQNB010017205">
    <property type="protein sequence ID" value="GJT60501.1"/>
    <property type="molecule type" value="Genomic_DNA"/>
</dbReference>